<dbReference type="PANTHER" id="PTHR12243:SF60">
    <property type="entry name" value="SI:CH211-15D5.12-RELATED"/>
    <property type="match status" value="1"/>
</dbReference>
<proteinExistence type="evidence at transcript level"/>
<dbReference type="GO" id="GO:0006357">
    <property type="term" value="P:regulation of transcription by RNA polymerase II"/>
    <property type="evidence" value="ECO:0007669"/>
    <property type="project" value="TreeGrafter"/>
</dbReference>
<feature type="domain" description="MADF" evidence="2">
    <location>
        <begin position="4"/>
        <end position="93"/>
    </location>
</feature>
<dbReference type="EMBL" id="GDAI01002122">
    <property type="protein sequence ID" value="JAI15481.1"/>
    <property type="molecule type" value="mRNA"/>
</dbReference>
<reference evidence="3" key="1">
    <citation type="journal article" date="2015" name="Insect Biochem. Mol. Biol.">
        <title>An insight into the sialome of the horse fly, Tabanus bromius.</title>
        <authorList>
            <person name="Ribeiro J.M."/>
            <person name="Kazimirova M."/>
            <person name="Takac P."/>
            <person name="Andersen J.F."/>
            <person name="Francischetti I.M."/>
        </authorList>
    </citation>
    <scope>NUCLEOTIDE SEQUENCE</scope>
</reference>
<evidence type="ECO:0000259" key="2">
    <source>
        <dbReference type="PROSITE" id="PS51029"/>
    </source>
</evidence>
<evidence type="ECO:0000256" key="1">
    <source>
        <dbReference type="SAM" id="MobiDB-lite"/>
    </source>
</evidence>
<dbReference type="AlphaFoldDB" id="A0A0K8TMW3"/>
<feature type="region of interest" description="Disordered" evidence="1">
    <location>
        <begin position="119"/>
        <end position="147"/>
    </location>
</feature>
<protein>
    <submittedName>
        <fullName evidence="3">Putative alcohol dehydrogenase transcription factor myb/sant-like protein</fullName>
    </submittedName>
</protein>
<feature type="non-terminal residue" evidence="3">
    <location>
        <position position="206"/>
    </location>
</feature>
<dbReference type="SMART" id="SM00595">
    <property type="entry name" value="MADF"/>
    <property type="match status" value="1"/>
</dbReference>
<accession>A0A0K8TMW3</accession>
<dbReference type="PANTHER" id="PTHR12243">
    <property type="entry name" value="MADF DOMAIN TRANSCRIPTION FACTOR"/>
    <property type="match status" value="1"/>
</dbReference>
<dbReference type="InterPro" id="IPR006578">
    <property type="entry name" value="MADF-dom"/>
</dbReference>
<dbReference type="GO" id="GO:0005634">
    <property type="term" value="C:nucleus"/>
    <property type="evidence" value="ECO:0007669"/>
    <property type="project" value="TreeGrafter"/>
</dbReference>
<sequence>MEDKIIEFVRDNPCLYDKQMKAFRNNFLKDKLWVELSKECDLDVNSCKTRWKSLRDRFVRELRKTELPLSECTPDSSTWPYFESLFFLKDVVTPNKKRSSIPPLLEEFLFIDTKDNHENKNHENDFDETTTSPQPGPSLGVSKRKRTHEDFSSKFSDFLETEGRLVPYSSVTARARVDKHAPFLEMLKQKLNEFPDDICEDLKVEI</sequence>
<organism evidence="3">
    <name type="scientific">Tabanus bromius</name>
    <name type="common">Band-eyed brown horse fly</name>
    <dbReference type="NCBI Taxonomy" id="304241"/>
    <lineage>
        <taxon>Eukaryota</taxon>
        <taxon>Metazoa</taxon>
        <taxon>Ecdysozoa</taxon>
        <taxon>Arthropoda</taxon>
        <taxon>Hexapoda</taxon>
        <taxon>Insecta</taxon>
        <taxon>Pterygota</taxon>
        <taxon>Neoptera</taxon>
        <taxon>Endopterygota</taxon>
        <taxon>Diptera</taxon>
        <taxon>Brachycera</taxon>
        <taxon>Tabanomorpha</taxon>
        <taxon>Tabanoidea</taxon>
        <taxon>Tabanidae</taxon>
        <taxon>Tabanus</taxon>
    </lineage>
</organism>
<dbReference type="Pfam" id="PF10545">
    <property type="entry name" value="MADF_DNA_bdg"/>
    <property type="match status" value="1"/>
</dbReference>
<dbReference type="InterPro" id="IPR039353">
    <property type="entry name" value="TF_Adf1"/>
</dbReference>
<evidence type="ECO:0000313" key="3">
    <source>
        <dbReference type="EMBL" id="JAI15481.1"/>
    </source>
</evidence>
<dbReference type="GO" id="GO:0005667">
    <property type="term" value="C:transcription regulator complex"/>
    <property type="evidence" value="ECO:0007669"/>
    <property type="project" value="TreeGrafter"/>
</dbReference>
<dbReference type="PROSITE" id="PS51029">
    <property type="entry name" value="MADF"/>
    <property type="match status" value="1"/>
</dbReference>
<name>A0A0K8TMW3_TABBR</name>